<dbReference type="Pfam" id="PF13639">
    <property type="entry name" value="zf-RING_2"/>
    <property type="match status" value="1"/>
</dbReference>
<evidence type="ECO:0000256" key="8">
    <source>
        <dbReference type="PROSITE-ProRule" id="PRU00175"/>
    </source>
</evidence>
<keyword evidence="11" id="KW-1185">Reference proteome</keyword>
<dbReference type="InterPro" id="IPR001841">
    <property type="entry name" value="Znf_RING"/>
</dbReference>
<dbReference type="Gene3D" id="3.30.40.10">
    <property type="entry name" value="Zinc/RING finger domain, C3HC4 (zinc finger)"/>
    <property type="match status" value="1"/>
</dbReference>
<name>A7SVI6_NEMVE</name>
<evidence type="ECO:0000256" key="4">
    <source>
        <dbReference type="ARBA" id="ARBA00022771"/>
    </source>
</evidence>
<keyword evidence="5" id="KW-0862">Zinc</keyword>
<dbReference type="Proteomes" id="UP000001593">
    <property type="component" value="Unassembled WGS sequence"/>
</dbReference>
<dbReference type="eggNOG" id="KOG4430">
    <property type="taxonomic scope" value="Eukaryota"/>
</dbReference>
<keyword evidence="7" id="KW-0804">Transcription</keyword>
<keyword evidence="4 8" id="KW-0479">Metal-binding</keyword>
<dbReference type="EC" id="2.3.2.27" evidence="2"/>
<evidence type="ECO:0000256" key="6">
    <source>
        <dbReference type="ARBA" id="ARBA00023015"/>
    </source>
</evidence>
<dbReference type="AlphaFoldDB" id="A7SVI6"/>
<dbReference type="InterPro" id="IPR013083">
    <property type="entry name" value="Znf_RING/FYVE/PHD"/>
</dbReference>
<protein>
    <recommendedName>
        <fullName evidence="2">RING-type E3 ubiquitin transferase</fullName>
        <ecNumber evidence="2">2.3.2.27</ecNumber>
    </recommendedName>
</protein>
<proteinExistence type="predicted"/>
<evidence type="ECO:0000313" key="11">
    <source>
        <dbReference type="Proteomes" id="UP000001593"/>
    </source>
</evidence>
<dbReference type="PROSITE" id="PS50089">
    <property type="entry name" value="ZF_RING_2"/>
    <property type="match status" value="1"/>
</dbReference>
<accession>A7SVI6</accession>
<evidence type="ECO:0000256" key="5">
    <source>
        <dbReference type="ARBA" id="ARBA00022833"/>
    </source>
</evidence>
<evidence type="ECO:0000313" key="10">
    <source>
        <dbReference type="EMBL" id="EDO32282.1"/>
    </source>
</evidence>
<organism evidence="10 11">
    <name type="scientific">Nematostella vectensis</name>
    <name type="common">Starlet sea anemone</name>
    <dbReference type="NCBI Taxonomy" id="45351"/>
    <lineage>
        <taxon>Eukaryota</taxon>
        <taxon>Metazoa</taxon>
        <taxon>Cnidaria</taxon>
        <taxon>Anthozoa</taxon>
        <taxon>Hexacorallia</taxon>
        <taxon>Actiniaria</taxon>
        <taxon>Edwardsiidae</taxon>
        <taxon>Nematostella</taxon>
    </lineage>
</organism>
<evidence type="ECO:0000256" key="7">
    <source>
        <dbReference type="ARBA" id="ARBA00023163"/>
    </source>
</evidence>
<feature type="domain" description="RING-type" evidence="9">
    <location>
        <begin position="5"/>
        <end position="43"/>
    </location>
</feature>
<gene>
    <name evidence="10" type="ORF">NEMVEDRAFT_v1g134139</name>
</gene>
<dbReference type="GO" id="GO:0061630">
    <property type="term" value="F:ubiquitin protein ligase activity"/>
    <property type="evidence" value="ECO:0007669"/>
    <property type="project" value="UniProtKB-EC"/>
</dbReference>
<dbReference type="SUPFAM" id="SSF57850">
    <property type="entry name" value="RING/U-box"/>
    <property type="match status" value="1"/>
</dbReference>
<keyword evidence="6" id="KW-0805">Transcription regulation</keyword>
<dbReference type="GO" id="GO:0008270">
    <property type="term" value="F:zinc ion binding"/>
    <property type="evidence" value="ECO:0007669"/>
    <property type="project" value="UniProtKB-KW"/>
</dbReference>
<dbReference type="HOGENOM" id="CLU_205608_0_0_1"/>
<evidence type="ECO:0000259" key="9">
    <source>
        <dbReference type="PROSITE" id="PS50089"/>
    </source>
</evidence>
<dbReference type="EMBL" id="DS469836">
    <property type="protein sequence ID" value="EDO32282.1"/>
    <property type="molecule type" value="Genomic_DNA"/>
</dbReference>
<reference evidence="10 11" key="1">
    <citation type="journal article" date="2007" name="Science">
        <title>Sea anemone genome reveals ancestral eumetazoan gene repertoire and genomic organization.</title>
        <authorList>
            <person name="Putnam N.H."/>
            <person name="Srivastava M."/>
            <person name="Hellsten U."/>
            <person name="Dirks B."/>
            <person name="Chapman J."/>
            <person name="Salamov A."/>
            <person name="Terry A."/>
            <person name="Shapiro H."/>
            <person name="Lindquist E."/>
            <person name="Kapitonov V.V."/>
            <person name="Jurka J."/>
            <person name="Genikhovich G."/>
            <person name="Grigoriev I.V."/>
            <person name="Lucas S.M."/>
            <person name="Steele R.E."/>
            <person name="Finnerty J.R."/>
            <person name="Technau U."/>
            <person name="Martindale M.Q."/>
            <person name="Rokhsar D.S."/>
        </authorList>
    </citation>
    <scope>NUCLEOTIDE SEQUENCE [LARGE SCALE GENOMIC DNA]</scope>
    <source>
        <strain evidence="11">CH2 X CH6</strain>
    </source>
</reference>
<keyword evidence="4 8" id="KW-0863">Zinc-finger</keyword>
<evidence type="ECO:0000256" key="1">
    <source>
        <dbReference type="ARBA" id="ARBA00000900"/>
    </source>
</evidence>
<comment type="catalytic activity">
    <reaction evidence="1">
        <text>S-ubiquitinyl-[E2 ubiquitin-conjugating enzyme]-L-cysteine + [acceptor protein]-L-lysine = [E2 ubiquitin-conjugating enzyme]-L-cysteine + N(6)-ubiquitinyl-[acceptor protein]-L-lysine.</text>
        <dbReference type="EC" id="2.3.2.27"/>
    </reaction>
</comment>
<sequence>PQDQCSICLCEFDNKSFLDQSHAFCFYCILQWSEVVRRCPLCKATFFSIIHSVKSMVEFEQVRCRIS</sequence>
<dbReference type="PANTHER" id="PTHR46077:SF1">
    <property type="entry name" value="TOP1 BINDING ARGININE_SERINE RICH PROTEIN, E3 UBIQUITIN LIGASE"/>
    <property type="match status" value="1"/>
</dbReference>
<feature type="non-terminal residue" evidence="10">
    <location>
        <position position="1"/>
    </location>
</feature>
<dbReference type="STRING" id="45351.A7SVI6"/>
<dbReference type="PANTHER" id="PTHR46077">
    <property type="entry name" value="E3 UBIQUITIN-PROTEIN LIGASE TOPORS"/>
    <property type="match status" value="1"/>
</dbReference>
<keyword evidence="3" id="KW-0808">Transferase</keyword>
<dbReference type="PhylomeDB" id="A7SVI6"/>
<dbReference type="InParanoid" id="A7SVI6"/>
<evidence type="ECO:0000256" key="3">
    <source>
        <dbReference type="ARBA" id="ARBA00022679"/>
    </source>
</evidence>
<evidence type="ECO:0000256" key="2">
    <source>
        <dbReference type="ARBA" id="ARBA00012483"/>
    </source>
</evidence>